<feature type="compositionally biased region" description="Pro residues" evidence="1">
    <location>
        <begin position="1047"/>
        <end position="1074"/>
    </location>
</feature>
<protein>
    <recommendedName>
        <fullName evidence="2">FERM domain-containing protein</fullName>
    </recommendedName>
</protein>
<evidence type="ECO:0000313" key="4">
    <source>
        <dbReference type="EMBL" id="CAB3247946.1"/>
    </source>
</evidence>
<dbReference type="GO" id="GO:0030182">
    <property type="term" value="P:neuron differentiation"/>
    <property type="evidence" value="ECO:0007669"/>
    <property type="project" value="UniProtKB-ARBA"/>
</dbReference>
<proteinExistence type="predicted"/>
<dbReference type="SUPFAM" id="SSF47031">
    <property type="entry name" value="Second domain of FERM"/>
    <property type="match status" value="1"/>
</dbReference>
<dbReference type="PANTHER" id="PTHR13429">
    <property type="entry name" value="FERM DOMAIN (PROTEIN4.1-EZRIN-RADIXIN-MOESIN) FAMILY"/>
    <property type="match status" value="1"/>
</dbReference>
<dbReference type="GO" id="GO:0009887">
    <property type="term" value="P:animal organ morphogenesis"/>
    <property type="evidence" value="ECO:0007669"/>
    <property type="project" value="UniProtKB-ARBA"/>
</dbReference>
<feature type="region of interest" description="Disordered" evidence="1">
    <location>
        <begin position="1046"/>
        <end position="1074"/>
    </location>
</feature>
<dbReference type="InterPro" id="IPR019748">
    <property type="entry name" value="FERM_central"/>
</dbReference>
<sequence>MGCLRTASQHESFCLIDIKSEVDRAHSVHTATPLSRAVLCTHTEAPAYSEPRPVPARHYLAAFHRFEVAARPVRAFAADPRDRFASLSRTSAPMDFVRLDVNPALDLSIHVRVTVVSRCDMRALCSVRGPLGGDTRALGAGARFLSLRMPGQPQPLHFVVEAKARAKELKCLASAHTQLQGMTDTDLFGLAVLQNGEYLFVDLDSKLSKYAPKSWRSSHTHGLDANGKPLLELHLVVQFHVESPLLLHDEVGRHLYFLQLRQNLRSRDALPAEVFLLLTGLALQAEYGDADSYEDRDYFRAEDYAPVSLTGDWVSAAMRACHREHKGLSKSDAETRFIREVCLLPDTINSHRYRLKQSKTEPEPGTVWLLVTAKGIKILPDNGPLSTFIWSAIGKLSFDRKKFEIRTEEGKITLFSSSEEKCKYLFALCKETHQFSMKIAPKFNEILRKEEEERKNCFGYSKSLNLQYNQNKSEQRISVISSTSSNTTSGIVSDRVQSEDELEIMIDSPPAPSTESLAFAHLLDSSNSYFICHKPQDNQPLTKTSSLQLQRSKVRVKKNKEDGESASRNEIQLLEPHSNNQSEETTSLPDQSITEALTDSPRSNKLKCTGSQCSSSCSTVIMARTGLSTLSRTSNTSSLELGYSHTAQNSMISDNSTVGIDVEYSQDAASALYDGLGQPVTVAASSETSGVYTMSSSELTARSKMDTLFEGNRTDYGSSHYDSYKPAKENDLADFDSVSSILKNKLERTSHSTNTLRLKASHSSTDCVDGTTNFSNQEQHDKENIFRERTNSNVSAMSFHGDGSDPTDNKHNLLTASELSDLIVGRGVYPKSQSVSDTLDSVSDYVRLPLPFSGDSYLQGHEDTAPSDDHYPNNSFFDSPPTPPTRIDSRKLLNLSLPNIFDINADTPIRPSFPDKPPPPYEYNHRTVSSYLPPTTKAPPAYPGTTLSSPLKQLNEKEEVAARVVTSKPMITILKAEAGEVNTSSERTFASPMVLEHKFQKVKRHQASSRRAERSKLAQGITNSLSPSRDVPPHAVDSNVLVAMMKLPPPPPPPRRVRLPPPPPVTRLPPPPPPHNPMFHKQLYSDVDYVYYPMQDPAVSQQNYLDHKLTETRVSNMHKNGLQYRSTPYLSTSLSASSMYGSIQNLSDSYVQLPGTRTSWYSLTSRTSLSNHSINLERPTLSARVPDTHFLRTNSDENVLNTKDPPPVKIRRMPPPPPPPYEYKKKLLAHSREVNVPPSNLNVNCDVNDKVKDSKCDLDIKTLREKSKNLDLPLIAALCNDRSLLKQTKAFGAQKLTKQAGSDCESERKCVKSVPYTTDNIDLKNKPECNDKKITTGSQKKILIRNPTDKLPALPVNETHTPRALSNTYVMHPTVPKSKKLQPSS</sequence>
<dbReference type="SUPFAM" id="SSF50729">
    <property type="entry name" value="PH domain-like"/>
    <property type="match status" value="1"/>
</dbReference>
<feature type="compositionally biased region" description="Polar residues" evidence="1">
    <location>
        <begin position="577"/>
        <end position="592"/>
    </location>
</feature>
<dbReference type="CDD" id="cd13185">
    <property type="entry name" value="FERM_C_FRMD1_FRMD6"/>
    <property type="match status" value="1"/>
</dbReference>
<comment type="caution">
    <text evidence="4">The sequence shown here is derived from an EMBL/GenBank/DDBJ whole genome shotgun (WGS) entry which is preliminary data.</text>
</comment>
<dbReference type="InterPro" id="IPR014352">
    <property type="entry name" value="FERM/acyl-CoA-bd_prot_sf"/>
</dbReference>
<dbReference type="EMBL" id="CADEBD010000337">
    <property type="protein sequence ID" value="CAB3247946.1"/>
    <property type="molecule type" value="Genomic_DNA"/>
</dbReference>
<dbReference type="PROSITE" id="PS50057">
    <property type="entry name" value="FERM_3"/>
    <property type="match status" value="1"/>
</dbReference>
<gene>
    <name evidence="4" type="ORF">APLA_LOCUS12235</name>
    <name evidence="3" type="ORF">APLA_LOCUS1554</name>
</gene>
<feature type="compositionally biased region" description="Polar residues" evidence="1">
    <location>
        <begin position="540"/>
        <end position="551"/>
    </location>
</feature>
<dbReference type="Proteomes" id="UP000494256">
    <property type="component" value="Unassembled WGS sequence"/>
</dbReference>
<dbReference type="InterPro" id="IPR019749">
    <property type="entry name" value="Band_41_domain"/>
</dbReference>
<feature type="domain" description="FERM" evidence="2">
    <location>
        <begin position="143"/>
        <end position="440"/>
    </location>
</feature>
<feature type="region of interest" description="Disordered" evidence="1">
    <location>
        <begin position="931"/>
        <end position="950"/>
    </location>
</feature>
<feature type="region of interest" description="Disordered" evidence="1">
    <location>
        <begin position="1197"/>
        <end position="1216"/>
    </location>
</feature>
<feature type="region of interest" description="Disordered" evidence="1">
    <location>
        <begin position="1001"/>
        <end position="1034"/>
    </location>
</feature>
<dbReference type="Gene3D" id="1.20.80.10">
    <property type="match status" value="1"/>
</dbReference>
<feature type="compositionally biased region" description="Pro residues" evidence="1">
    <location>
        <begin position="1204"/>
        <end position="1216"/>
    </location>
</feature>
<evidence type="ECO:0000259" key="2">
    <source>
        <dbReference type="PROSITE" id="PS50057"/>
    </source>
</evidence>
<dbReference type="CDD" id="cd17101">
    <property type="entry name" value="FERM_F1_PTPN13_like"/>
    <property type="match status" value="1"/>
</dbReference>
<dbReference type="Gene3D" id="2.30.29.30">
    <property type="entry name" value="Pleckstrin-homology domain (PH domain)/Phosphotyrosine-binding domain (PTB)"/>
    <property type="match status" value="1"/>
</dbReference>
<dbReference type="SMART" id="SM01196">
    <property type="entry name" value="FERM_C"/>
    <property type="match status" value="1"/>
</dbReference>
<dbReference type="InterPro" id="IPR041781">
    <property type="entry name" value="FRMD6-FERM_C"/>
</dbReference>
<organism evidence="4 6">
    <name type="scientific">Arctia plantaginis</name>
    <name type="common">Wood tiger moth</name>
    <name type="synonym">Phalaena plantaginis</name>
    <dbReference type="NCBI Taxonomy" id="874455"/>
    <lineage>
        <taxon>Eukaryota</taxon>
        <taxon>Metazoa</taxon>
        <taxon>Ecdysozoa</taxon>
        <taxon>Arthropoda</taxon>
        <taxon>Hexapoda</taxon>
        <taxon>Insecta</taxon>
        <taxon>Pterygota</taxon>
        <taxon>Neoptera</taxon>
        <taxon>Endopterygota</taxon>
        <taxon>Lepidoptera</taxon>
        <taxon>Glossata</taxon>
        <taxon>Ditrysia</taxon>
        <taxon>Noctuoidea</taxon>
        <taxon>Erebidae</taxon>
        <taxon>Arctiinae</taxon>
        <taxon>Arctia</taxon>
    </lineage>
</organism>
<name>A0A8S1ASI8_ARCPL</name>
<dbReference type="SUPFAM" id="SSF54236">
    <property type="entry name" value="Ubiquitin-like"/>
    <property type="match status" value="1"/>
</dbReference>
<reference evidence="5 6" key="1">
    <citation type="submission" date="2020-04" db="EMBL/GenBank/DDBJ databases">
        <authorList>
            <person name="Wallbank WR R."/>
            <person name="Pardo Diaz C."/>
            <person name="Kozak K."/>
            <person name="Martin S."/>
            <person name="Jiggins C."/>
            <person name="Moest M."/>
            <person name="Warren A I."/>
            <person name="Byers J.R.P. K."/>
            <person name="Montejo-Kovacevich G."/>
            <person name="Yen C E."/>
        </authorList>
    </citation>
    <scope>NUCLEOTIDE SEQUENCE [LARGE SCALE GENOMIC DNA]</scope>
</reference>
<evidence type="ECO:0000313" key="6">
    <source>
        <dbReference type="Proteomes" id="UP000494256"/>
    </source>
</evidence>
<dbReference type="SMART" id="SM00295">
    <property type="entry name" value="B41"/>
    <property type="match status" value="1"/>
</dbReference>
<dbReference type="Proteomes" id="UP000494106">
    <property type="component" value="Unassembled WGS sequence"/>
</dbReference>
<dbReference type="OrthoDB" id="5957665at2759"/>
<dbReference type="Pfam" id="PF00373">
    <property type="entry name" value="FERM_M"/>
    <property type="match status" value="1"/>
</dbReference>
<dbReference type="CDD" id="cd14473">
    <property type="entry name" value="FERM_B-lobe"/>
    <property type="match status" value="1"/>
</dbReference>
<dbReference type="InterPro" id="IPR035963">
    <property type="entry name" value="FERM_2"/>
</dbReference>
<feature type="region of interest" description="Disordered" evidence="1">
    <location>
        <begin position="540"/>
        <end position="592"/>
    </location>
</feature>
<evidence type="ECO:0000256" key="1">
    <source>
        <dbReference type="SAM" id="MobiDB-lite"/>
    </source>
</evidence>
<dbReference type="PANTHER" id="PTHR13429:SF5">
    <property type="entry name" value="PROTEIN EXPANDED"/>
    <property type="match status" value="1"/>
</dbReference>
<feature type="compositionally biased region" description="Basic and acidic residues" evidence="1">
    <location>
        <begin position="860"/>
        <end position="871"/>
    </location>
</feature>
<dbReference type="Pfam" id="PF09380">
    <property type="entry name" value="FERM_C"/>
    <property type="match status" value="1"/>
</dbReference>
<dbReference type="InterPro" id="IPR018980">
    <property type="entry name" value="FERM_PH-like_C"/>
</dbReference>
<keyword evidence="5" id="KW-1185">Reference proteome</keyword>
<evidence type="ECO:0000313" key="3">
    <source>
        <dbReference type="EMBL" id="CAB3223276.1"/>
    </source>
</evidence>
<dbReference type="GO" id="GO:0035332">
    <property type="term" value="P:positive regulation of hippo signaling"/>
    <property type="evidence" value="ECO:0007669"/>
    <property type="project" value="TreeGrafter"/>
</dbReference>
<evidence type="ECO:0000313" key="5">
    <source>
        <dbReference type="Proteomes" id="UP000494106"/>
    </source>
</evidence>
<feature type="region of interest" description="Disordered" evidence="1">
    <location>
        <begin position="857"/>
        <end position="887"/>
    </location>
</feature>
<accession>A0A8S1ASI8</accession>
<dbReference type="EMBL" id="CADEBC010000135">
    <property type="protein sequence ID" value="CAB3223276.1"/>
    <property type="molecule type" value="Genomic_DNA"/>
</dbReference>
<dbReference type="InterPro" id="IPR000299">
    <property type="entry name" value="FERM_domain"/>
</dbReference>
<dbReference type="InterPro" id="IPR047145">
    <property type="entry name" value="FRMD6-like"/>
</dbReference>
<dbReference type="InterPro" id="IPR029071">
    <property type="entry name" value="Ubiquitin-like_domsf"/>
</dbReference>
<dbReference type="GO" id="GO:0098592">
    <property type="term" value="C:cytoplasmic side of apical plasma membrane"/>
    <property type="evidence" value="ECO:0007669"/>
    <property type="project" value="TreeGrafter"/>
</dbReference>
<dbReference type="InterPro" id="IPR011993">
    <property type="entry name" value="PH-like_dom_sf"/>
</dbReference>